<dbReference type="InterPro" id="IPR042217">
    <property type="entry name" value="T4SS_VirB10/TrbI"/>
</dbReference>
<feature type="region of interest" description="Disordered" evidence="7">
    <location>
        <begin position="1"/>
        <end position="25"/>
    </location>
</feature>
<dbReference type="InterPro" id="IPR047695">
    <property type="entry name" value="T4SS_VirB10/PtlG"/>
</dbReference>
<dbReference type="GO" id="GO:0005886">
    <property type="term" value="C:plasma membrane"/>
    <property type="evidence" value="ECO:0007669"/>
    <property type="project" value="UniProtKB-SubCell"/>
</dbReference>
<feature type="transmembrane region" description="Helical" evidence="8">
    <location>
        <begin position="33"/>
        <end position="51"/>
    </location>
</feature>
<geneLocation type="plasmid" evidence="9">
    <name>pTiAB2/73</name>
</geneLocation>
<dbReference type="Gene3D" id="2.40.128.260">
    <property type="entry name" value="Type IV secretion system, VirB10/TraB/TrbI"/>
    <property type="match status" value="2"/>
</dbReference>
<feature type="region of interest" description="Disordered" evidence="7">
    <location>
        <begin position="116"/>
        <end position="151"/>
    </location>
</feature>
<evidence type="ECO:0000256" key="3">
    <source>
        <dbReference type="ARBA" id="ARBA00022475"/>
    </source>
</evidence>
<comment type="subcellular location">
    <subcellularLocation>
        <location evidence="1">Cell membrane</location>
        <topology evidence="1">Single-pass membrane protein</topology>
    </subcellularLocation>
</comment>
<sequence>MEEVNAKSREGIDAPGSLVSDPHGRRLSGSQKLLVAGLVLVLSLSLIWLGARSKKKAEPPQPNTMVDANTKPFRPAPIDIPAKPTTISPTAEATVLPPDQHLRERNELRPEETPIFAYNGGAQNGVKSVPHDDTRKGGEGNINANSLAASGDSAENDLSVRMRPTVLQPSVATLLPHPDFTVTQGTIIPCILQTAIDTNLAGYVKCVLPQDIRGATGNVVLLDRGTTVVGEIQRGLQQGDARVFVLWSRAETPSHAVVSLSSPGADQLGRSGLPGTVDDHFWKRFSGAMLLSVVQGAVQAASSYAENSAGGTSFNSFQNNGEQAADTALRATINIPPTLKKNQGDTVSIFVARDLDFSSIYQLRMTGGSAKRRSPH</sequence>
<feature type="compositionally biased region" description="Basic and acidic residues" evidence="7">
    <location>
        <begin position="129"/>
        <end position="138"/>
    </location>
</feature>
<evidence type="ECO:0000256" key="6">
    <source>
        <dbReference type="ARBA" id="ARBA00023136"/>
    </source>
</evidence>
<evidence type="ECO:0000256" key="7">
    <source>
        <dbReference type="SAM" id="MobiDB-lite"/>
    </source>
</evidence>
<dbReference type="AlphaFoldDB" id="Q8VT93"/>
<keyword evidence="4 8" id="KW-0812">Transmembrane</keyword>
<dbReference type="Pfam" id="PF03743">
    <property type="entry name" value="TrbI"/>
    <property type="match status" value="1"/>
</dbReference>
<keyword evidence="6 8" id="KW-0472">Membrane</keyword>
<keyword evidence="9" id="KW-0614">Plasmid</keyword>
<keyword evidence="3" id="KW-1003">Cell membrane</keyword>
<evidence type="ECO:0000313" key="9">
    <source>
        <dbReference type="EMBL" id="AAL57018.1"/>
    </source>
</evidence>
<gene>
    <name evidence="9" type="primary">virB10</name>
</gene>
<evidence type="ECO:0000256" key="8">
    <source>
        <dbReference type="SAM" id="Phobius"/>
    </source>
</evidence>
<dbReference type="NCBIfam" id="NF038091">
    <property type="entry name" value="T4SS_VirB10"/>
    <property type="match status" value="1"/>
</dbReference>
<organism evidence="9">
    <name type="scientific">Agrobacterium tumefaciens</name>
    <dbReference type="NCBI Taxonomy" id="358"/>
    <lineage>
        <taxon>Bacteria</taxon>
        <taxon>Pseudomonadati</taxon>
        <taxon>Pseudomonadota</taxon>
        <taxon>Alphaproteobacteria</taxon>
        <taxon>Hyphomicrobiales</taxon>
        <taxon>Rhizobiaceae</taxon>
        <taxon>Rhizobium/Agrobacterium group</taxon>
        <taxon>Agrobacterium</taxon>
        <taxon>Agrobacterium tumefaciens complex</taxon>
    </lineage>
</organism>
<feature type="compositionally biased region" description="Basic and acidic residues" evidence="7">
    <location>
        <begin position="1"/>
        <end position="12"/>
    </location>
</feature>
<reference evidence="9" key="1">
    <citation type="submission" date="2000-12" db="EMBL/GenBank/DDBJ databases">
        <title>Comparison of the vir regions of the Agrobacterium tumefaciens limited host range strain AB2/73 with those of broad host range Agrobacterium strains.</title>
        <authorList>
            <person name="Schmidt J."/>
            <person name="Hammann P."/>
            <person name="Otten L."/>
        </authorList>
    </citation>
    <scope>NUCLEOTIDE SEQUENCE</scope>
    <source>
        <strain evidence="9">AB2/73</strain>
        <plasmid evidence="9">pTiAB2/73</plasmid>
    </source>
</reference>
<comment type="similarity">
    <text evidence="2">Belongs to the TrbI/VirB10 family.</text>
</comment>
<evidence type="ECO:0000256" key="1">
    <source>
        <dbReference type="ARBA" id="ARBA00004162"/>
    </source>
</evidence>
<proteinExistence type="inferred from homology"/>
<evidence type="ECO:0000256" key="4">
    <source>
        <dbReference type="ARBA" id="ARBA00022692"/>
    </source>
</evidence>
<dbReference type="InterPro" id="IPR005498">
    <property type="entry name" value="T4SS_VirB10/TraB/TrbI"/>
</dbReference>
<feature type="region of interest" description="Disordered" evidence="7">
    <location>
        <begin position="53"/>
        <end position="75"/>
    </location>
</feature>
<keyword evidence="5 8" id="KW-1133">Transmembrane helix</keyword>
<name>Q8VT93_AGRTU</name>
<dbReference type="EMBL" id="AF329849">
    <property type="protein sequence ID" value="AAL57018.1"/>
    <property type="molecule type" value="Genomic_DNA"/>
</dbReference>
<protein>
    <submittedName>
        <fullName evidence="9">VirB10</fullName>
    </submittedName>
</protein>
<evidence type="ECO:0000256" key="5">
    <source>
        <dbReference type="ARBA" id="ARBA00022989"/>
    </source>
</evidence>
<accession>Q8VT93</accession>
<dbReference type="CDD" id="cd16429">
    <property type="entry name" value="VirB10"/>
    <property type="match status" value="1"/>
</dbReference>
<evidence type="ECO:0000256" key="2">
    <source>
        <dbReference type="ARBA" id="ARBA00010265"/>
    </source>
</evidence>
<dbReference type="NCBIfam" id="NF010429">
    <property type="entry name" value="PRK13855.1"/>
    <property type="match status" value="1"/>
</dbReference>